<dbReference type="AlphaFoldDB" id="A0A4R5KLB7"/>
<proteinExistence type="predicted"/>
<accession>A0A4R5KLB7</accession>
<keyword evidence="2" id="KW-0808">Transferase</keyword>
<feature type="region of interest" description="Disordered" evidence="1">
    <location>
        <begin position="1"/>
        <end position="38"/>
    </location>
</feature>
<dbReference type="Proteomes" id="UP000295636">
    <property type="component" value="Unassembled WGS sequence"/>
</dbReference>
<gene>
    <name evidence="2" type="ORF">E1757_18525</name>
</gene>
<keyword evidence="2" id="KW-0695">RNA-directed DNA polymerase</keyword>
<name>A0A4R5KLB7_9BACL</name>
<evidence type="ECO:0000313" key="3">
    <source>
        <dbReference type="Proteomes" id="UP000295636"/>
    </source>
</evidence>
<organism evidence="2 3">
    <name type="scientific">Paenibacillus piri</name>
    <dbReference type="NCBI Taxonomy" id="2547395"/>
    <lineage>
        <taxon>Bacteria</taxon>
        <taxon>Bacillati</taxon>
        <taxon>Bacillota</taxon>
        <taxon>Bacilli</taxon>
        <taxon>Bacillales</taxon>
        <taxon>Paenibacillaceae</taxon>
        <taxon>Paenibacillus</taxon>
    </lineage>
</organism>
<protein>
    <submittedName>
        <fullName evidence="2">Group II intron reverse transcriptase/maturase</fullName>
    </submittedName>
</protein>
<keyword evidence="3" id="KW-1185">Reference proteome</keyword>
<feature type="non-terminal residue" evidence="2">
    <location>
        <position position="54"/>
    </location>
</feature>
<dbReference type="GO" id="GO:0003964">
    <property type="term" value="F:RNA-directed DNA polymerase activity"/>
    <property type="evidence" value="ECO:0007669"/>
    <property type="project" value="UniProtKB-KW"/>
</dbReference>
<reference evidence="2 3" key="1">
    <citation type="submission" date="2019-03" db="EMBL/GenBank/DDBJ databases">
        <title>This is whole genome sequence of Paenibacillus sp MS74 strain.</title>
        <authorList>
            <person name="Trinh H.N."/>
        </authorList>
    </citation>
    <scope>NUCLEOTIDE SEQUENCE [LARGE SCALE GENOMIC DNA]</scope>
    <source>
        <strain evidence="2 3">MS74</strain>
    </source>
</reference>
<evidence type="ECO:0000313" key="2">
    <source>
        <dbReference type="EMBL" id="TDF96369.1"/>
    </source>
</evidence>
<keyword evidence="2" id="KW-0548">Nucleotidyltransferase</keyword>
<comment type="caution">
    <text evidence="2">The sequence shown here is derived from an EMBL/GenBank/DDBJ whole genome shotgun (WGS) entry which is preliminary data.</text>
</comment>
<dbReference type="EMBL" id="SMRT01000008">
    <property type="protein sequence ID" value="TDF96369.1"/>
    <property type="molecule type" value="Genomic_DNA"/>
</dbReference>
<evidence type="ECO:0000256" key="1">
    <source>
        <dbReference type="SAM" id="MobiDB-lite"/>
    </source>
</evidence>
<sequence length="54" mass="6413">MKAEYRKGYRQRDSVEREGDAGARSIEARERKERDGANDLLERILDRDNLNRAY</sequence>